<evidence type="ECO:0000259" key="1">
    <source>
        <dbReference type="Pfam" id="PF19502"/>
    </source>
</evidence>
<evidence type="ECO:0000313" key="2">
    <source>
        <dbReference type="EMBL" id="MFC0861123.1"/>
    </source>
</evidence>
<proteinExistence type="predicted"/>
<dbReference type="Pfam" id="PF19502">
    <property type="entry name" value="DUF6036"/>
    <property type="match status" value="1"/>
</dbReference>
<dbReference type="EMBL" id="JBHMQT010000003">
    <property type="protein sequence ID" value="MFC0861123.1"/>
    <property type="molecule type" value="Genomic_DNA"/>
</dbReference>
<gene>
    <name evidence="2" type="ORF">ACFHYQ_02305</name>
</gene>
<protein>
    <submittedName>
        <fullName evidence="2">DUF6036 family nucleotidyltransferase</fullName>
    </submittedName>
</protein>
<comment type="caution">
    <text evidence="2">The sequence shown here is derived from an EMBL/GenBank/DDBJ whole genome shotgun (WGS) entry which is preliminary data.</text>
</comment>
<name>A0ABV6TY75_9ACTN</name>
<dbReference type="Proteomes" id="UP001589870">
    <property type="component" value="Unassembled WGS sequence"/>
</dbReference>
<sequence>MSVGLGRDEILELLNELSAELDTRGAKADLFLVGGAAIAVAYDNARSTRDLDAVFLPTEVVRQATLAVAERRGLAKDWLNDAVKGFLPGPDPDARRYYSSDSLVVDVASARYLLAMKLFSSRVENDADDIMFLYRQLGFSTVEEGLDLVESVYHGRAVEPKVQFLLGEIVAALRDQEEGLAAPSPDQPE</sequence>
<evidence type="ECO:0000313" key="3">
    <source>
        <dbReference type="Proteomes" id="UP001589870"/>
    </source>
</evidence>
<reference evidence="2 3" key="1">
    <citation type="submission" date="2024-09" db="EMBL/GenBank/DDBJ databases">
        <authorList>
            <person name="Sun Q."/>
            <person name="Mori K."/>
        </authorList>
    </citation>
    <scope>NUCLEOTIDE SEQUENCE [LARGE SCALE GENOMIC DNA]</scope>
    <source>
        <strain evidence="2 3">TBRC 1851</strain>
    </source>
</reference>
<dbReference type="InterPro" id="IPR045792">
    <property type="entry name" value="DUF6036"/>
</dbReference>
<accession>A0ABV6TY75</accession>
<feature type="domain" description="DUF6036" evidence="1">
    <location>
        <begin position="11"/>
        <end position="64"/>
    </location>
</feature>
<organism evidence="2 3">
    <name type="scientific">Sphaerimonospora cavernae</name>
    <dbReference type="NCBI Taxonomy" id="1740611"/>
    <lineage>
        <taxon>Bacteria</taxon>
        <taxon>Bacillati</taxon>
        <taxon>Actinomycetota</taxon>
        <taxon>Actinomycetes</taxon>
        <taxon>Streptosporangiales</taxon>
        <taxon>Streptosporangiaceae</taxon>
        <taxon>Sphaerimonospora</taxon>
    </lineage>
</organism>
<dbReference type="RefSeq" id="WP_394299357.1">
    <property type="nucleotide sequence ID" value="NZ_JBHMQT010000003.1"/>
</dbReference>
<keyword evidence="3" id="KW-1185">Reference proteome</keyword>